<dbReference type="AlphaFoldDB" id="A0AAJ7C7T9"/>
<feature type="region of interest" description="Disordered" evidence="5">
    <location>
        <begin position="600"/>
        <end position="620"/>
    </location>
</feature>
<feature type="compositionally biased region" description="Polar residues" evidence="5">
    <location>
        <begin position="600"/>
        <end position="610"/>
    </location>
</feature>
<comment type="subcellular location">
    <subcellularLocation>
        <location evidence="1">Nucleus</location>
        <location evidence="1">Nucleolus</location>
    </subcellularLocation>
</comment>
<dbReference type="PANTHER" id="PTHR14150:SF12">
    <property type="entry name" value="U3 SMALL NUCLEOLAR RNA-ASSOCIATED PROTEIN 14 HOMOLOG A"/>
    <property type="match status" value="1"/>
</dbReference>
<keyword evidence="6" id="KW-1185">Reference proteome</keyword>
<evidence type="ECO:0000256" key="1">
    <source>
        <dbReference type="ARBA" id="ARBA00004604"/>
    </source>
</evidence>
<evidence type="ECO:0000256" key="5">
    <source>
        <dbReference type="SAM" id="MobiDB-lite"/>
    </source>
</evidence>
<evidence type="ECO:0000256" key="2">
    <source>
        <dbReference type="ARBA" id="ARBA00007774"/>
    </source>
</evidence>
<feature type="compositionally biased region" description="Polar residues" evidence="5">
    <location>
        <begin position="292"/>
        <end position="302"/>
    </location>
</feature>
<comment type="similarity">
    <text evidence="2">Belongs to the UTP14 family.</text>
</comment>
<dbReference type="Pfam" id="PF04615">
    <property type="entry name" value="Utp14"/>
    <property type="match status" value="1"/>
</dbReference>
<feature type="region of interest" description="Disordered" evidence="5">
    <location>
        <begin position="26"/>
        <end position="45"/>
    </location>
</feature>
<dbReference type="KEGG" id="ccin:107271910"/>
<evidence type="ECO:0000313" key="6">
    <source>
        <dbReference type="Proteomes" id="UP000694920"/>
    </source>
</evidence>
<evidence type="ECO:0000256" key="4">
    <source>
        <dbReference type="ARBA" id="ARBA00023242"/>
    </source>
</evidence>
<evidence type="ECO:0000313" key="7">
    <source>
        <dbReference type="RefSeq" id="XP_015603966.1"/>
    </source>
</evidence>
<proteinExistence type="inferred from homology"/>
<protein>
    <submittedName>
        <fullName evidence="7">U3 small nucleolar RNA-associated protein 14 homolog A</fullName>
    </submittedName>
</protein>
<feature type="region of interest" description="Disordered" evidence="5">
    <location>
        <begin position="538"/>
        <end position="562"/>
    </location>
</feature>
<feature type="compositionally biased region" description="Basic residues" evidence="5">
    <location>
        <begin position="803"/>
        <end position="824"/>
    </location>
</feature>
<dbReference type="PANTHER" id="PTHR14150">
    <property type="entry name" value="U3 SMALL NUCLEOLAR RNA-ASSOCIATED PROTEIN 14"/>
    <property type="match status" value="1"/>
</dbReference>
<organism evidence="6 7">
    <name type="scientific">Cephus cinctus</name>
    <name type="common">Wheat stem sawfly</name>
    <dbReference type="NCBI Taxonomy" id="211228"/>
    <lineage>
        <taxon>Eukaryota</taxon>
        <taxon>Metazoa</taxon>
        <taxon>Ecdysozoa</taxon>
        <taxon>Arthropoda</taxon>
        <taxon>Hexapoda</taxon>
        <taxon>Insecta</taxon>
        <taxon>Pterygota</taxon>
        <taxon>Neoptera</taxon>
        <taxon>Endopterygota</taxon>
        <taxon>Hymenoptera</taxon>
        <taxon>Cephoidea</taxon>
        <taxon>Cephidae</taxon>
        <taxon>Cephus</taxon>
    </lineage>
</organism>
<reference evidence="7" key="1">
    <citation type="submission" date="2025-08" db="UniProtKB">
        <authorList>
            <consortium name="RefSeq"/>
        </authorList>
    </citation>
    <scope>IDENTIFICATION</scope>
</reference>
<dbReference type="Proteomes" id="UP000694920">
    <property type="component" value="Unplaced"/>
</dbReference>
<sequence>MKDIDFDYGSDQEVSENHSKLLEAVSQLDKGQRVKKPQRSEPSLEVSEFHLVKSGVSENDAVGLQDLAKTLGQKATHADISKKFSATQNRSKVLAKPLEKPAAERIKRVVGFENVKKDLNKWNGIVARNRTAEKLTFPLRQPSMKVDGSTAFIQRFRIQSELEKELAALEPKQEKPEEKEEEFPLTLEEILQRRQETARFRAQQSYKEAKAHRQNKIKSKKFHRIQRKERIKQQLKEFEELQKTNPQAALEKLQQLDQARAQERMSLRHKSTGQWAKNKQVRAKYNKESRQALAQQLSISRELTQKVQKDDNSEDDDEKETVLPSASDKENPWVNGVKTQSEIDDFISGYRKYWNDRNKLEKEKKSPEETPKKIKKSTKQNAKVVPKIKELPNSLNPVEEVIIEDLNNTNHDLENKDSSDSENSPKLQINSVTKPKSSKQKASPQKLSEKLKKGSAQQTNSSSIQQKSVESKIKKKSKTKKPISTAEWSVTPLGSDDTVSKCSPSKIDKIDDIFDAMEDNIENRIEKKLQKIKRKYKAVLSTDEQPSKKKKNSQDEYTGDLGFKKQKRVPIIDERMDETANKTASKATADIVQLKKLAQSKLSSTSNTKNPEIDPSKYINVKPKYMKSQLPDDIAAGDEAIDDNEREEEQQNIISEAFADDDVVDEFRKEKEEEVKKGQPENLDLTLPGWGSWGGKNIKVSSRKKRRFILKFPKDVPRKDENKGDVIILEEKDPKIKEHQVSEVPFPFTSVKDFEASIRAPIGRTFVPENAHKRLIRPAVVTKMGQVIEPMDEDALIKTNTTKVRRRTGANKKRTATKKKRTGK</sequence>
<feature type="region of interest" description="Disordered" evidence="5">
    <location>
        <begin position="799"/>
        <end position="824"/>
    </location>
</feature>
<feature type="compositionally biased region" description="Basic and acidic residues" evidence="5">
    <location>
        <begin position="356"/>
        <end position="372"/>
    </location>
</feature>
<feature type="region of interest" description="Disordered" evidence="5">
    <location>
        <begin position="201"/>
        <end position="225"/>
    </location>
</feature>
<evidence type="ECO:0000256" key="3">
    <source>
        <dbReference type="ARBA" id="ARBA00022553"/>
    </source>
</evidence>
<accession>A0AAJ7C7T9</accession>
<keyword evidence="4" id="KW-0539">Nucleus</keyword>
<dbReference type="GO" id="GO:0032040">
    <property type="term" value="C:small-subunit processome"/>
    <property type="evidence" value="ECO:0007669"/>
    <property type="project" value="InterPro"/>
</dbReference>
<dbReference type="RefSeq" id="XP_015603966.1">
    <property type="nucleotide sequence ID" value="XM_015748480.2"/>
</dbReference>
<dbReference type="GO" id="GO:0006364">
    <property type="term" value="P:rRNA processing"/>
    <property type="evidence" value="ECO:0007669"/>
    <property type="project" value="InterPro"/>
</dbReference>
<dbReference type="InterPro" id="IPR006709">
    <property type="entry name" value="SSU_processome_Utp14"/>
</dbReference>
<feature type="region of interest" description="Disordered" evidence="5">
    <location>
        <begin position="356"/>
        <end position="501"/>
    </location>
</feature>
<dbReference type="GeneID" id="107271910"/>
<feature type="region of interest" description="Disordered" evidence="5">
    <location>
        <begin position="260"/>
        <end position="340"/>
    </location>
</feature>
<feature type="compositionally biased region" description="Polar residues" evidence="5">
    <location>
        <begin position="421"/>
        <end position="433"/>
    </location>
</feature>
<gene>
    <name evidence="7" type="primary">LOC107271910</name>
</gene>
<name>A0AAJ7C7T9_CEPCN</name>
<keyword evidence="3" id="KW-0597">Phosphoprotein</keyword>
<feature type="compositionally biased region" description="Basic residues" evidence="5">
    <location>
        <begin position="210"/>
        <end position="225"/>
    </location>
</feature>